<dbReference type="EMBL" id="CP042467">
    <property type="protein sequence ID" value="QED29041.1"/>
    <property type="molecule type" value="Genomic_DNA"/>
</dbReference>
<dbReference type="OrthoDB" id="9781970at2"/>
<feature type="domain" description="Transglycosylase SLT" evidence="3">
    <location>
        <begin position="560"/>
        <end position="669"/>
    </location>
</feature>
<proteinExistence type="inferred from homology"/>
<comment type="similarity">
    <text evidence="1">Belongs to the transglycosylase Slt family.</text>
</comment>
<dbReference type="InterPro" id="IPR019734">
    <property type="entry name" value="TPR_rpt"/>
</dbReference>
<sequence length="712" mass="80694">MKIWIISALVLFPLWATAQTPDASLVNAGDETKFRVISRFGPESNQETKQETGEVEFSRAWAHYEAGRHAQALAEFEGLTNGLFADYALRFGAESALNLKEFEKARKMALRVDKDSIPGTEAQRIAALALLNSDEKAASQELVKFADRYPTRSTALDARVLVTGLKSVSSELVNEQWYRIARDFPRSSHRQAALTALKKSKSKDAKAHLDELSSPAGQLRYWNAVYDAHQSQEVVDGLGKELPKFKTGSDAWCEANFLVAHSLTKLRKHAESVAPYTTVIKKCKGVGNWYLRALYLGGKGHWNAGDTKAALEVFERIWTEFPNHSYADDAAYFSARIHRSANDDKKAESLLEKQVRSWPDGDMVSDAHWLKIRPLFAAKKYKEIVAYIDSLKETGEQDLYSMGRMAYFRARALELKAGKVKGAAEQAYLAVIEQYPMSYYALMALNRLNGAGIEFEPKPTKGEAVETSAELEADLRFRRGMAFVRQGIDSLAKLEFQELTKAKTDLWQVALLMHKAAAYTYSHDIARRRIDGWMTHYPDENALRWQIGFPAPFEEDVRLWAKKREIPAALVWAIMREESGFSPGIESWANAKGLLQLMDSTAERMAKLDALKGFEPRILFDSKTNIRLGTRYLSELSSQVDDHPVLMIAGYNGGMGNVGRWLKEKESEDLDLFVEDIPFGQTRNYTKRVLQTYWIYAWLWDEHTVPKFDMKL</sequence>
<dbReference type="CDD" id="cd13401">
    <property type="entry name" value="Slt70-like"/>
    <property type="match status" value="1"/>
</dbReference>
<feature type="chain" id="PRO_5022718705" evidence="2">
    <location>
        <begin position="19"/>
        <end position="712"/>
    </location>
</feature>
<dbReference type="GO" id="GO:0008933">
    <property type="term" value="F:peptidoglycan lytic transglycosylase activity"/>
    <property type="evidence" value="ECO:0007669"/>
    <property type="project" value="InterPro"/>
</dbReference>
<dbReference type="InterPro" id="IPR011990">
    <property type="entry name" value="TPR-like_helical_dom_sf"/>
</dbReference>
<dbReference type="RefSeq" id="WP_146962002.1">
    <property type="nucleotide sequence ID" value="NZ_CP042467.1"/>
</dbReference>
<dbReference type="Proteomes" id="UP000321595">
    <property type="component" value="Chromosome"/>
</dbReference>
<dbReference type="InterPro" id="IPR023346">
    <property type="entry name" value="Lysozyme-like_dom_sf"/>
</dbReference>
<reference evidence="4 5" key="1">
    <citation type="submission" date="2019-08" db="EMBL/GenBank/DDBJ databases">
        <authorList>
            <person name="Liang Q."/>
        </authorList>
    </citation>
    <scope>NUCLEOTIDE SEQUENCE [LARGE SCALE GENOMIC DNA]</scope>
    <source>
        <strain evidence="4 5">V1718</strain>
    </source>
</reference>
<dbReference type="SUPFAM" id="SSF48452">
    <property type="entry name" value="TPR-like"/>
    <property type="match status" value="1"/>
</dbReference>
<dbReference type="Gene3D" id="1.10.530.10">
    <property type="match status" value="1"/>
</dbReference>
<dbReference type="InterPro" id="IPR000189">
    <property type="entry name" value="Transglyc_AS"/>
</dbReference>
<dbReference type="Gene3D" id="1.25.40.10">
    <property type="entry name" value="Tetratricopeptide repeat domain"/>
    <property type="match status" value="2"/>
</dbReference>
<evidence type="ECO:0000259" key="3">
    <source>
        <dbReference type="Pfam" id="PF01464"/>
    </source>
</evidence>
<evidence type="ECO:0000313" key="5">
    <source>
        <dbReference type="Proteomes" id="UP000321595"/>
    </source>
</evidence>
<evidence type="ECO:0000256" key="2">
    <source>
        <dbReference type="SAM" id="SignalP"/>
    </source>
</evidence>
<organism evidence="4 5">
    <name type="scientific">Microvenator marinus</name>
    <dbReference type="NCBI Taxonomy" id="2600177"/>
    <lineage>
        <taxon>Bacteria</taxon>
        <taxon>Deltaproteobacteria</taxon>
        <taxon>Bradymonadales</taxon>
        <taxon>Microvenatoraceae</taxon>
        <taxon>Microvenator</taxon>
    </lineage>
</organism>
<dbReference type="PANTHER" id="PTHR37423:SF2">
    <property type="entry name" value="MEMBRANE-BOUND LYTIC MUREIN TRANSGLYCOSYLASE C"/>
    <property type="match status" value="1"/>
</dbReference>
<name>A0A5B8XV30_9DELT</name>
<dbReference type="Pfam" id="PF13174">
    <property type="entry name" value="TPR_6"/>
    <property type="match status" value="1"/>
</dbReference>
<evidence type="ECO:0000256" key="1">
    <source>
        <dbReference type="ARBA" id="ARBA00007734"/>
    </source>
</evidence>
<dbReference type="SUPFAM" id="SSF53955">
    <property type="entry name" value="Lysozyme-like"/>
    <property type="match status" value="1"/>
</dbReference>
<dbReference type="GO" id="GO:0000270">
    <property type="term" value="P:peptidoglycan metabolic process"/>
    <property type="evidence" value="ECO:0007669"/>
    <property type="project" value="InterPro"/>
</dbReference>
<gene>
    <name evidence="4" type="ORF">FRD01_17710</name>
</gene>
<dbReference type="KEGG" id="bbae:FRD01_17710"/>
<feature type="signal peptide" evidence="2">
    <location>
        <begin position="1"/>
        <end position="18"/>
    </location>
</feature>
<protein>
    <submittedName>
        <fullName evidence="4">Lytic transglycosylase domain-containing protein</fullName>
    </submittedName>
</protein>
<dbReference type="PANTHER" id="PTHR37423">
    <property type="entry name" value="SOLUBLE LYTIC MUREIN TRANSGLYCOSYLASE-RELATED"/>
    <property type="match status" value="1"/>
</dbReference>
<keyword evidence="2" id="KW-0732">Signal</keyword>
<dbReference type="Pfam" id="PF01464">
    <property type="entry name" value="SLT"/>
    <property type="match status" value="1"/>
</dbReference>
<dbReference type="GO" id="GO:0016020">
    <property type="term" value="C:membrane"/>
    <property type="evidence" value="ECO:0007669"/>
    <property type="project" value="InterPro"/>
</dbReference>
<evidence type="ECO:0000313" key="4">
    <source>
        <dbReference type="EMBL" id="QED29041.1"/>
    </source>
</evidence>
<dbReference type="InterPro" id="IPR008258">
    <property type="entry name" value="Transglycosylase_SLT_dom_1"/>
</dbReference>
<dbReference type="AlphaFoldDB" id="A0A5B8XV30"/>
<accession>A0A5B8XV30</accession>
<keyword evidence="5" id="KW-1185">Reference proteome</keyword>
<dbReference type="PROSITE" id="PS00922">
    <property type="entry name" value="TRANSGLYCOSYLASE"/>
    <property type="match status" value="1"/>
</dbReference>